<dbReference type="EMBL" id="AMZH03003231">
    <property type="protein sequence ID" value="RRT72987.1"/>
    <property type="molecule type" value="Genomic_DNA"/>
</dbReference>
<dbReference type="AlphaFoldDB" id="A0A427A9U0"/>
<evidence type="ECO:0000313" key="2">
    <source>
        <dbReference type="Proteomes" id="UP000287651"/>
    </source>
</evidence>
<organism evidence="1 2">
    <name type="scientific">Ensete ventricosum</name>
    <name type="common">Abyssinian banana</name>
    <name type="synonym">Musa ensete</name>
    <dbReference type="NCBI Taxonomy" id="4639"/>
    <lineage>
        <taxon>Eukaryota</taxon>
        <taxon>Viridiplantae</taxon>
        <taxon>Streptophyta</taxon>
        <taxon>Embryophyta</taxon>
        <taxon>Tracheophyta</taxon>
        <taxon>Spermatophyta</taxon>
        <taxon>Magnoliopsida</taxon>
        <taxon>Liliopsida</taxon>
        <taxon>Zingiberales</taxon>
        <taxon>Musaceae</taxon>
        <taxon>Ensete</taxon>
    </lineage>
</organism>
<name>A0A427A9U0_ENSVE</name>
<gene>
    <name evidence="1" type="ORF">B296_00014661</name>
</gene>
<protein>
    <submittedName>
        <fullName evidence="1">Uncharacterized protein</fullName>
    </submittedName>
</protein>
<accession>A0A427A9U0</accession>
<reference evidence="1 2" key="1">
    <citation type="journal article" date="2014" name="Agronomy (Basel)">
        <title>A Draft Genome Sequence for Ensete ventricosum, the Drought-Tolerant Tree Against Hunger.</title>
        <authorList>
            <person name="Harrison J."/>
            <person name="Moore K.A."/>
            <person name="Paszkiewicz K."/>
            <person name="Jones T."/>
            <person name="Grant M."/>
            <person name="Ambacheew D."/>
            <person name="Muzemil S."/>
            <person name="Studholme D.J."/>
        </authorList>
    </citation>
    <scope>NUCLEOTIDE SEQUENCE [LARGE SCALE GENOMIC DNA]</scope>
</reference>
<comment type="caution">
    <text evidence="1">The sequence shown here is derived from an EMBL/GenBank/DDBJ whole genome shotgun (WGS) entry which is preliminary data.</text>
</comment>
<proteinExistence type="predicted"/>
<dbReference type="Proteomes" id="UP000287651">
    <property type="component" value="Unassembled WGS sequence"/>
</dbReference>
<evidence type="ECO:0000313" key="1">
    <source>
        <dbReference type="EMBL" id="RRT72987.1"/>
    </source>
</evidence>
<sequence>MHSDSSSFGLVLVQFLLQLRLVSSFGESGSYFIHHLVNLNSFPCFKSICSEQIRYIFFP</sequence>